<feature type="transmembrane region" description="Helical" evidence="6">
    <location>
        <begin position="152"/>
        <end position="172"/>
    </location>
</feature>
<dbReference type="InterPro" id="IPR049453">
    <property type="entry name" value="Memb_transporter_dom"/>
</dbReference>
<dbReference type="EMBL" id="AP024255">
    <property type="protein sequence ID" value="BCP00600.1"/>
    <property type="molecule type" value="Genomic_DNA"/>
</dbReference>
<dbReference type="GO" id="GO:0016020">
    <property type="term" value="C:membrane"/>
    <property type="evidence" value="ECO:0007669"/>
    <property type="project" value="UniProtKB-SubCell"/>
</dbReference>
<dbReference type="Pfam" id="PF13515">
    <property type="entry name" value="FUSC_2"/>
    <property type="match status" value="1"/>
</dbReference>
<feature type="transmembrane region" description="Helical" evidence="6">
    <location>
        <begin position="78"/>
        <end position="96"/>
    </location>
</feature>
<evidence type="ECO:0000259" key="7">
    <source>
        <dbReference type="Pfam" id="PF13515"/>
    </source>
</evidence>
<evidence type="ECO:0000256" key="4">
    <source>
        <dbReference type="ARBA" id="ARBA00023136"/>
    </source>
</evidence>
<gene>
    <name evidence="8" type="ORF">MINTM018_33690</name>
</gene>
<organism evidence="8 9">
    <name type="scientific">Mycobacterium intracellulare</name>
    <dbReference type="NCBI Taxonomy" id="1767"/>
    <lineage>
        <taxon>Bacteria</taxon>
        <taxon>Bacillati</taxon>
        <taxon>Actinomycetota</taxon>
        <taxon>Actinomycetes</taxon>
        <taxon>Mycobacteriales</taxon>
        <taxon>Mycobacteriaceae</taxon>
        <taxon>Mycobacterium</taxon>
        <taxon>Mycobacterium avium complex (MAC)</taxon>
    </lineage>
</organism>
<protein>
    <recommendedName>
        <fullName evidence="7">Integral membrane bound transporter domain-containing protein</fullName>
    </recommendedName>
</protein>
<evidence type="ECO:0000256" key="1">
    <source>
        <dbReference type="ARBA" id="ARBA00004141"/>
    </source>
</evidence>
<proteinExistence type="predicted"/>
<evidence type="ECO:0000256" key="6">
    <source>
        <dbReference type="SAM" id="Phobius"/>
    </source>
</evidence>
<name>A0A7R7MV36_MYCIT</name>
<feature type="compositionally biased region" description="Basic residues" evidence="5">
    <location>
        <begin position="328"/>
        <end position="340"/>
    </location>
</feature>
<feature type="domain" description="Integral membrane bound transporter" evidence="7">
    <location>
        <begin position="43"/>
        <end position="165"/>
    </location>
</feature>
<evidence type="ECO:0000313" key="8">
    <source>
        <dbReference type="EMBL" id="BCP00600.1"/>
    </source>
</evidence>
<comment type="subcellular location">
    <subcellularLocation>
        <location evidence="1">Membrane</location>
        <topology evidence="1">Multi-pass membrane protein</topology>
    </subcellularLocation>
</comment>
<feature type="compositionally biased region" description="Basic residues" evidence="5">
    <location>
        <begin position="283"/>
        <end position="306"/>
    </location>
</feature>
<evidence type="ECO:0000256" key="2">
    <source>
        <dbReference type="ARBA" id="ARBA00022692"/>
    </source>
</evidence>
<keyword evidence="3 6" id="KW-1133">Transmembrane helix</keyword>
<reference evidence="8 9" key="1">
    <citation type="submission" date="2020-12" db="EMBL/GenBank/DDBJ databases">
        <title>Genome sequence of clinical Mycobacterium intracellulare strains.</title>
        <authorList>
            <person name="Tateishi Y."/>
            <person name="Matsumoto S."/>
            <person name="Fukushima Y."/>
            <person name="Nakajima C."/>
            <person name="Suzuki Y."/>
        </authorList>
    </citation>
    <scope>NUCLEOTIDE SEQUENCE [LARGE SCALE GENOMIC DNA]</scope>
    <source>
        <strain evidence="8 9">M018</strain>
    </source>
</reference>
<evidence type="ECO:0000256" key="3">
    <source>
        <dbReference type="ARBA" id="ARBA00022989"/>
    </source>
</evidence>
<feature type="compositionally biased region" description="Low complexity" evidence="5">
    <location>
        <begin position="351"/>
        <end position="371"/>
    </location>
</feature>
<keyword evidence="2 6" id="KW-0812">Transmembrane</keyword>
<dbReference type="Proteomes" id="UP000595205">
    <property type="component" value="Chromosome"/>
</dbReference>
<accession>A0A7R7MV36</accession>
<dbReference type="RefSeq" id="WP_411828674.1">
    <property type="nucleotide sequence ID" value="NZ_AP024255.1"/>
</dbReference>
<keyword evidence="4 6" id="KW-0472">Membrane</keyword>
<sequence length="371" mass="39008">MGASRPAVPSRVLAAARAGGKRLRAVWFNLVQTSAAAGVSWYLTHDVLGHPQPFFAPIAAAVSLSTSNVLRAQRAIQMMIGVTLGIGLGSAVQGLLGPGAVPIAIAAFIALGAAVFIGGGFIGHGMMFANQTIVSAILVLALYHGGVGLERIFDALIGGAVAIVFAVLLFPADPLALLRGARVGVLAVLHDVLARAADVAAGRKAAAPDWPLTAVDRVHEQLSGLLEARTTARHVVAIAPRRWGLRDAVRAADHQAVHVALLAGSVLQLARAVAAPGPARAHGAGRARRRDRARRPRRRRRLRIHRVGPPSRVAVAVGRRRENPGDPRRRRRRLHRRPATGHRPPARVSLTASRPRTPAPTSAAPASATPR</sequence>
<feature type="transmembrane region" description="Helical" evidence="6">
    <location>
        <begin position="128"/>
        <end position="146"/>
    </location>
</feature>
<feature type="transmembrane region" description="Helical" evidence="6">
    <location>
        <begin position="25"/>
        <end position="42"/>
    </location>
</feature>
<evidence type="ECO:0000256" key="5">
    <source>
        <dbReference type="SAM" id="MobiDB-lite"/>
    </source>
</evidence>
<feature type="region of interest" description="Disordered" evidence="5">
    <location>
        <begin position="275"/>
        <end position="371"/>
    </location>
</feature>
<feature type="transmembrane region" description="Helical" evidence="6">
    <location>
        <begin position="102"/>
        <end position="121"/>
    </location>
</feature>
<evidence type="ECO:0000313" key="9">
    <source>
        <dbReference type="Proteomes" id="UP000595205"/>
    </source>
</evidence>
<dbReference type="AlphaFoldDB" id="A0A7R7MV36"/>